<proteinExistence type="predicted"/>
<evidence type="ECO:0000313" key="1">
    <source>
        <dbReference type="EMBL" id="GKV48885.1"/>
    </source>
</evidence>
<dbReference type="Proteomes" id="UP001054252">
    <property type="component" value="Unassembled WGS sequence"/>
</dbReference>
<organism evidence="1 2">
    <name type="scientific">Rubroshorea leprosula</name>
    <dbReference type="NCBI Taxonomy" id="152421"/>
    <lineage>
        <taxon>Eukaryota</taxon>
        <taxon>Viridiplantae</taxon>
        <taxon>Streptophyta</taxon>
        <taxon>Embryophyta</taxon>
        <taxon>Tracheophyta</taxon>
        <taxon>Spermatophyta</taxon>
        <taxon>Magnoliopsida</taxon>
        <taxon>eudicotyledons</taxon>
        <taxon>Gunneridae</taxon>
        <taxon>Pentapetalae</taxon>
        <taxon>rosids</taxon>
        <taxon>malvids</taxon>
        <taxon>Malvales</taxon>
        <taxon>Dipterocarpaceae</taxon>
        <taxon>Rubroshorea</taxon>
    </lineage>
</organism>
<comment type="caution">
    <text evidence="1">The sequence shown here is derived from an EMBL/GenBank/DDBJ whole genome shotgun (WGS) entry which is preliminary data.</text>
</comment>
<reference evidence="1 2" key="1">
    <citation type="journal article" date="2021" name="Commun. Biol.">
        <title>The genome of Shorea leprosula (Dipterocarpaceae) highlights the ecological relevance of drought in aseasonal tropical rainforests.</title>
        <authorList>
            <person name="Ng K.K.S."/>
            <person name="Kobayashi M.J."/>
            <person name="Fawcett J.A."/>
            <person name="Hatakeyama M."/>
            <person name="Paape T."/>
            <person name="Ng C.H."/>
            <person name="Ang C.C."/>
            <person name="Tnah L.H."/>
            <person name="Lee C.T."/>
            <person name="Nishiyama T."/>
            <person name="Sese J."/>
            <person name="O'Brien M.J."/>
            <person name="Copetti D."/>
            <person name="Mohd Noor M.I."/>
            <person name="Ong R.C."/>
            <person name="Putra M."/>
            <person name="Sireger I.Z."/>
            <person name="Indrioko S."/>
            <person name="Kosugi Y."/>
            <person name="Izuno A."/>
            <person name="Isagi Y."/>
            <person name="Lee S.L."/>
            <person name="Shimizu K.K."/>
        </authorList>
    </citation>
    <scope>NUCLEOTIDE SEQUENCE [LARGE SCALE GENOMIC DNA]</scope>
    <source>
        <strain evidence="1">214</strain>
    </source>
</reference>
<accession>A0AAV5MH81</accession>
<evidence type="ECO:0000313" key="2">
    <source>
        <dbReference type="Proteomes" id="UP001054252"/>
    </source>
</evidence>
<dbReference type="EMBL" id="BPVZ01000274">
    <property type="protein sequence ID" value="GKV48885.1"/>
    <property type="molecule type" value="Genomic_DNA"/>
</dbReference>
<dbReference type="AlphaFoldDB" id="A0AAV5MH81"/>
<name>A0AAV5MH81_9ROSI</name>
<protein>
    <submittedName>
        <fullName evidence="1">Uncharacterized protein</fullName>
    </submittedName>
</protein>
<sequence>MIIVDLRLLRSLRANLDHSKGVSMRIQIANRKLILEAHFFVDSSVIGSVS</sequence>
<keyword evidence="2" id="KW-1185">Reference proteome</keyword>
<gene>
    <name evidence="1" type="ORF">SLEP1_g55673</name>
</gene>